<dbReference type="RefSeq" id="WP_131122065.1">
    <property type="nucleotide sequence ID" value="NZ_SIXH01000014.1"/>
</dbReference>
<proteinExistence type="predicted"/>
<reference evidence="2 3" key="1">
    <citation type="submission" date="2019-02" db="EMBL/GenBank/DDBJ databases">
        <title>Draft Genome Sequence of Streptomyces sp. AM-2504, identified by 16S rRNA comparative analysis as a Streptomyces Kasugaensis strain.</title>
        <authorList>
            <person name="Napolioni V."/>
            <person name="Giuliodori A.M."/>
            <person name="Spurio R."/>
            <person name="Fabbretti A."/>
        </authorList>
    </citation>
    <scope>NUCLEOTIDE SEQUENCE [LARGE SCALE GENOMIC DNA]</scope>
    <source>
        <strain evidence="2 3">AM-2504</strain>
    </source>
</reference>
<comment type="caution">
    <text evidence="2">The sequence shown here is derived from an EMBL/GenBank/DDBJ whole genome shotgun (WGS) entry which is preliminary data.</text>
</comment>
<accession>A0A4Q9I0F3</accession>
<sequence>MTASQRVRRIGLRTLAAGAVAAFLATAAPVTATAASSHGGAAARDGEVIVCHSVSAEGPNVFGRDCDTDRWGPLADFTIANREGKAYRCETGWAEGRLWVSGQGCRPADSDED</sequence>
<evidence type="ECO:0000256" key="1">
    <source>
        <dbReference type="SAM" id="SignalP"/>
    </source>
</evidence>
<dbReference type="PROSITE" id="PS51318">
    <property type="entry name" value="TAT"/>
    <property type="match status" value="1"/>
</dbReference>
<gene>
    <name evidence="2" type="ORF">EYS09_02935</name>
</gene>
<keyword evidence="1" id="KW-0732">Signal</keyword>
<feature type="chain" id="PRO_5039663912" description="Secreted protein" evidence="1">
    <location>
        <begin position="28"/>
        <end position="113"/>
    </location>
</feature>
<evidence type="ECO:0000313" key="2">
    <source>
        <dbReference type="EMBL" id="TBO61138.1"/>
    </source>
</evidence>
<feature type="signal peptide" evidence="1">
    <location>
        <begin position="1"/>
        <end position="27"/>
    </location>
</feature>
<dbReference type="InterPro" id="IPR006311">
    <property type="entry name" value="TAT_signal"/>
</dbReference>
<organism evidence="2 3">
    <name type="scientific">Streptomyces kasugaensis</name>
    <dbReference type="NCBI Taxonomy" id="1946"/>
    <lineage>
        <taxon>Bacteria</taxon>
        <taxon>Bacillati</taxon>
        <taxon>Actinomycetota</taxon>
        <taxon>Actinomycetes</taxon>
        <taxon>Kitasatosporales</taxon>
        <taxon>Streptomycetaceae</taxon>
        <taxon>Streptomyces</taxon>
    </lineage>
</organism>
<keyword evidence="3" id="KW-1185">Reference proteome</keyword>
<dbReference type="Proteomes" id="UP000292452">
    <property type="component" value="Unassembled WGS sequence"/>
</dbReference>
<dbReference type="AlphaFoldDB" id="A0A4Q9I0F3"/>
<protein>
    <recommendedName>
        <fullName evidence="4">Secreted protein</fullName>
    </recommendedName>
</protein>
<evidence type="ECO:0008006" key="4">
    <source>
        <dbReference type="Google" id="ProtNLM"/>
    </source>
</evidence>
<name>A0A4Q9I0F3_STRKA</name>
<evidence type="ECO:0000313" key="3">
    <source>
        <dbReference type="Proteomes" id="UP000292452"/>
    </source>
</evidence>
<dbReference type="EMBL" id="SIXH01000014">
    <property type="protein sequence ID" value="TBO61138.1"/>
    <property type="molecule type" value="Genomic_DNA"/>
</dbReference>